<dbReference type="PANTHER" id="PTHR43424:SF1">
    <property type="entry name" value="LOCUS PUTATIVE PROTEIN 1-RELATED"/>
    <property type="match status" value="1"/>
</dbReference>
<feature type="transmembrane region" description="Helical" evidence="5">
    <location>
        <begin position="272"/>
        <end position="297"/>
    </location>
</feature>
<dbReference type="GO" id="GO:0016020">
    <property type="term" value="C:membrane"/>
    <property type="evidence" value="ECO:0007669"/>
    <property type="project" value="UniProtKB-SubCell"/>
</dbReference>
<keyword evidence="2 5" id="KW-0812">Transmembrane</keyword>
<feature type="transmembrane region" description="Helical" evidence="5">
    <location>
        <begin position="127"/>
        <end position="148"/>
    </location>
</feature>
<evidence type="ECO:0000256" key="3">
    <source>
        <dbReference type="ARBA" id="ARBA00022989"/>
    </source>
</evidence>
<feature type="transmembrane region" description="Helical" evidence="5">
    <location>
        <begin position="303"/>
        <end position="324"/>
    </location>
</feature>
<feature type="transmembrane region" description="Helical" evidence="5">
    <location>
        <begin position="96"/>
        <end position="115"/>
    </location>
</feature>
<dbReference type="PANTHER" id="PTHR43424">
    <property type="entry name" value="LOCUS PUTATIVE PROTEIN 1-RELATED"/>
    <property type="match status" value="1"/>
</dbReference>
<feature type="transmembrane region" description="Helical" evidence="5">
    <location>
        <begin position="25"/>
        <end position="44"/>
    </location>
</feature>
<dbReference type="EMBL" id="JACMSF010000045">
    <property type="protein sequence ID" value="MBC2906104.1"/>
    <property type="molecule type" value="Genomic_DNA"/>
</dbReference>
<evidence type="ECO:0000256" key="2">
    <source>
        <dbReference type="ARBA" id="ARBA00022692"/>
    </source>
</evidence>
<feature type="transmembrane region" description="Helical" evidence="5">
    <location>
        <begin position="364"/>
        <end position="383"/>
    </location>
</feature>
<comment type="caution">
    <text evidence="6">The sequence shown here is derived from an EMBL/GenBank/DDBJ whole genome shotgun (WGS) entry which is preliminary data.</text>
</comment>
<feature type="transmembrane region" description="Helical" evidence="5">
    <location>
        <begin position="336"/>
        <end position="358"/>
    </location>
</feature>
<accession>A0A7X1J8H0</accession>
<proteinExistence type="predicted"/>
<evidence type="ECO:0000313" key="6">
    <source>
        <dbReference type="EMBL" id="MBC2906104.1"/>
    </source>
</evidence>
<keyword evidence="7" id="KW-1185">Reference proteome</keyword>
<keyword evidence="3 5" id="KW-1133">Transmembrane helix</keyword>
<dbReference type="InterPro" id="IPR052556">
    <property type="entry name" value="PolySynth_Transporter"/>
</dbReference>
<feature type="transmembrane region" description="Helical" evidence="5">
    <location>
        <begin position="154"/>
        <end position="174"/>
    </location>
</feature>
<evidence type="ECO:0000256" key="5">
    <source>
        <dbReference type="SAM" id="Phobius"/>
    </source>
</evidence>
<dbReference type="Proteomes" id="UP000584670">
    <property type="component" value="Unassembled WGS sequence"/>
</dbReference>
<evidence type="ECO:0000256" key="4">
    <source>
        <dbReference type="ARBA" id="ARBA00023136"/>
    </source>
</evidence>
<protein>
    <submittedName>
        <fullName evidence="6">Polysaccharide biosynthesis C-terminal domain-containing protein</fullName>
    </submittedName>
</protein>
<reference evidence="6 7" key="1">
    <citation type="submission" date="2020-08" db="EMBL/GenBank/DDBJ databases">
        <title>Streptomyces sp. PSKA01 genome sequencing and assembly.</title>
        <authorList>
            <person name="Mandal S."/>
            <person name="Maiti P.K."/>
            <person name="Das P."/>
        </authorList>
    </citation>
    <scope>NUCLEOTIDE SEQUENCE [LARGE SCALE GENOMIC DNA]</scope>
    <source>
        <strain evidence="6 7">PSKA01</strain>
    </source>
</reference>
<sequence length="412" mass="42826">MATLALGVVVSALIARSLSPEERGMYYIAVTFALTAIALGHLSVEQAQTALWPDTSRRAVLTANSVPLGLCIGAAAALAALAVAGVLRNVANLPDMWMVAMACAGVPLSMAVLYANNIAFLSDRAQLVAAVMLLGMGFQCLSLIVLGVSGRLTAYSVVVIWTIAAGVSLIVLIGGRNALVGRRADLASALTTCAMGVRFHPGSAAAYLLQRSDVFLLNALAGHRQVGIYSLAVTLAEMSRLVIDVVWQVTLSRQLDEKDRDAAGDTVRIIRLMVVLAIASALIAIGLTSVLVVPVYGHAYATAHQLLVLLLPGILLAGASRPAATYLLGSRSSRIIVYPSVAALILNIGLIVVLIPVWGAAGCAVATGVAYAALAVCQVTLFIRVTGISGRLLLPRVSDFAEITGRLRAASQ</sequence>
<evidence type="ECO:0000313" key="7">
    <source>
        <dbReference type="Proteomes" id="UP000584670"/>
    </source>
</evidence>
<comment type="subcellular location">
    <subcellularLocation>
        <location evidence="1">Membrane</location>
        <topology evidence="1">Multi-pass membrane protein</topology>
    </subcellularLocation>
</comment>
<feature type="transmembrane region" description="Helical" evidence="5">
    <location>
        <begin position="65"/>
        <end position="84"/>
    </location>
</feature>
<organism evidence="6 7">
    <name type="scientific">Streptomyces cupreus</name>
    <dbReference type="NCBI Taxonomy" id="2759956"/>
    <lineage>
        <taxon>Bacteria</taxon>
        <taxon>Bacillati</taxon>
        <taxon>Actinomycetota</taxon>
        <taxon>Actinomycetes</taxon>
        <taxon>Kitasatosporales</taxon>
        <taxon>Streptomycetaceae</taxon>
        <taxon>Streptomyces</taxon>
    </lineage>
</organism>
<name>A0A7X1J8H0_9ACTN</name>
<dbReference type="Pfam" id="PF01943">
    <property type="entry name" value="Polysacc_synt"/>
    <property type="match status" value="1"/>
</dbReference>
<keyword evidence="4 5" id="KW-0472">Membrane</keyword>
<gene>
    <name evidence="6" type="ORF">H4N64_32035</name>
</gene>
<dbReference type="AlphaFoldDB" id="A0A7X1J8H0"/>
<dbReference type="InterPro" id="IPR002797">
    <property type="entry name" value="Polysacc_synth"/>
</dbReference>
<evidence type="ECO:0000256" key="1">
    <source>
        <dbReference type="ARBA" id="ARBA00004141"/>
    </source>
</evidence>